<dbReference type="Proteomes" id="UP001164472">
    <property type="component" value="Chromosome"/>
</dbReference>
<dbReference type="Gene3D" id="1.10.287.130">
    <property type="match status" value="1"/>
</dbReference>
<evidence type="ECO:0000256" key="11">
    <source>
        <dbReference type="ARBA" id="ARBA00022989"/>
    </source>
</evidence>
<dbReference type="InterPro" id="IPR050398">
    <property type="entry name" value="HssS/ArlS-like"/>
</dbReference>
<dbReference type="GO" id="GO:0005524">
    <property type="term" value="F:ATP binding"/>
    <property type="evidence" value="ECO:0007669"/>
    <property type="project" value="UniProtKB-KW"/>
</dbReference>
<evidence type="ECO:0000256" key="12">
    <source>
        <dbReference type="ARBA" id="ARBA00023012"/>
    </source>
</evidence>
<evidence type="ECO:0000256" key="3">
    <source>
        <dbReference type="ARBA" id="ARBA00012438"/>
    </source>
</evidence>
<dbReference type="EMBL" id="CP101527">
    <property type="protein sequence ID" value="UZW75184.1"/>
    <property type="molecule type" value="Genomic_DNA"/>
</dbReference>
<dbReference type="Pfam" id="PF00512">
    <property type="entry name" value="HisKA"/>
    <property type="match status" value="1"/>
</dbReference>
<dbReference type="CDD" id="cd06225">
    <property type="entry name" value="HAMP"/>
    <property type="match status" value="1"/>
</dbReference>
<evidence type="ECO:0000259" key="15">
    <source>
        <dbReference type="PROSITE" id="PS50109"/>
    </source>
</evidence>
<keyword evidence="8" id="KW-0547">Nucleotide-binding</keyword>
<dbReference type="InterPro" id="IPR036097">
    <property type="entry name" value="HisK_dim/P_sf"/>
</dbReference>
<dbReference type="CDD" id="cd00082">
    <property type="entry name" value="HisKA"/>
    <property type="match status" value="1"/>
</dbReference>
<dbReference type="RefSeq" id="WP_251811013.1">
    <property type="nucleotide sequence ID" value="NZ_CP101527.1"/>
</dbReference>
<keyword evidence="18" id="KW-1185">Reference proteome</keyword>
<evidence type="ECO:0000256" key="7">
    <source>
        <dbReference type="ARBA" id="ARBA00022692"/>
    </source>
</evidence>
<feature type="domain" description="HAMP" evidence="16">
    <location>
        <begin position="203"/>
        <end position="261"/>
    </location>
</feature>
<evidence type="ECO:0000256" key="13">
    <source>
        <dbReference type="ARBA" id="ARBA00023136"/>
    </source>
</evidence>
<evidence type="ECO:0000313" key="18">
    <source>
        <dbReference type="Proteomes" id="UP001164472"/>
    </source>
</evidence>
<evidence type="ECO:0000256" key="8">
    <source>
        <dbReference type="ARBA" id="ARBA00022741"/>
    </source>
</evidence>
<dbReference type="InterPro" id="IPR004358">
    <property type="entry name" value="Sig_transdc_His_kin-like_C"/>
</dbReference>
<feature type="transmembrane region" description="Helical" evidence="14">
    <location>
        <begin position="184"/>
        <end position="206"/>
    </location>
</feature>
<dbReference type="Pfam" id="PF00672">
    <property type="entry name" value="HAMP"/>
    <property type="match status" value="1"/>
</dbReference>
<dbReference type="PROSITE" id="PS50885">
    <property type="entry name" value="HAMP"/>
    <property type="match status" value="1"/>
</dbReference>
<dbReference type="PANTHER" id="PTHR45528:SF1">
    <property type="entry name" value="SENSOR HISTIDINE KINASE CPXA"/>
    <property type="match status" value="1"/>
</dbReference>
<dbReference type="PANTHER" id="PTHR45528">
    <property type="entry name" value="SENSOR HISTIDINE KINASE CPXA"/>
    <property type="match status" value="1"/>
</dbReference>
<dbReference type="InterPro" id="IPR036890">
    <property type="entry name" value="HATPase_C_sf"/>
</dbReference>
<evidence type="ECO:0000256" key="14">
    <source>
        <dbReference type="SAM" id="Phobius"/>
    </source>
</evidence>
<organism evidence="17 18">
    <name type="scientific">Alkalimarinus sediminis</name>
    <dbReference type="NCBI Taxonomy" id="1632866"/>
    <lineage>
        <taxon>Bacteria</taxon>
        <taxon>Pseudomonadati</taxon>
        <taxon>Pseudomonadota</taxon>
        <taxon>Gammaproteobacteria</taxon>
        <taxon>Alteromonadales</taxon>
        <taxon>Alteromonadaceae</taxon>
        <taxon>Alkalimarinus</taxon>
    </lineage>
</organism>
<keyword evidence="13 14" id="KW-0472">Membrane</keyword>
<keyword evidence="10" id="KW-0067">ATP-binding</keyword>
<evidence type="ECO:0000256" key="1">
    <source>
        <dbReference type="ARBA" id="ARBA00000085"/>
    </source>
</evidence>
<dbReference type="Gene3D" id="6.10.340.10">
    <property type="match status" value="1"/>
</dbReference>
<evidence type="ECO:0000256" key="4">
    <source>
        <dbReference type="ARBA" id="ARBA00022475"/>
    </source>
</evidence>
<evidence type="ECO:0000256" key="9">
    <source>
        <dbReference type="ARBA" id="ARBA00022777"/>
    </source>
</evidence>
<keyword evidence="4" id="KW-1003">Cell membrane</keyword>
<keyword evidence="6" id="KW-0808">Transferase</keyword>
<protein>
    <recommendedName>
        <fullName evidence="3">histidine kinase</fullName>
        <ecNumber evidence="3">2.7.13.3</ecNumber>
    </recommendedName>
</protein>
<gene>
    <name evidence="17" type="ORF">NNL22_00835</name>
</gene>
<evidence type="ECO:0000256" key="2">
    <source>
        <dbReference type="ARBA" id="ARBA00004651"/>
    </source>
</evidence>
<dbReference type="SUPFAM" id="SSF55874">
    <property type="entry name" value="ATPase domain of HSP90 chaperone/DNA topoisomerase II/histidine kinase"/>
    <property type="match status" value="1"/>
</dbReference>
<dbReference type="SMART" id="SM00388">
    <property type="entry name" value="HisKA"/>
    <property type="match status" value="1"/>
</dbReference>
<dbReference type="SUPFAM" id="SSF47384">
    <property type="entry name" value="Homodimeric domain of signal transducing histidine kinase"/>
    <property type="match status" value="1"/>
</dbReference>
<dbReference type="KEGG" id="asem:NNL22_00835"/>
<proteinExistence type="predicted"/>
<evidence type="ECO:0000256" key="10">
    <source>
        <dbReference type="ARBA" id="ARBA00022840"/>
    </source>
</evidence>
<evidence type="ECO:0000256" key="6">
    <source>
        <dbReference type="ARBA" id="ARBA00022679"/>
    </source>
</evidence>
<keyword evidence="12" id="KW-0902">Two-component regulatory system</keyword>
<name>A0A9E8KPX8_9ALTE</name>
<accession>A0A9E8KPX8</accession>
<dbReference type="Pfam" id="PF02518">
    <property type="entry name" value="HATPase_c"/>
    <property type="match status" value="1"/>
</dbReference>
<dbReference type="AlphaFoldDB" id="A0A9E8KPX8"/>
<comment type="subcellular location">
    <subcellularLocation>
        <location evidence="2">Cell membrane</location>
        <topology evidence="2">Multi-pass membrane protein</topology>
    </subcellularLocation>
</comment>
<keyword evidence="7 14" id="KW-0812">Transmembrane</keyword>
<dbReference type="InterPro" id="IPR003660">
    <property type="entry name" value="HAMP_dom"/>
</dbReference>
<dbReference type="PRINTS" id="PR00344">
    <property type="entry name" value="BCTRLSENSOR"/>
</dbReference>
<dbReference type="SUPFAM" id="SSF158472">
    <property type="entry name" value="HAMP domain-like"/>
    <property type="match status" value="1"/>
</dbReference>
<dbReference type="GO" id="GO:0005886">
    <property type="term" value="C:plasma membrane"/>
    <property type="evidence" value="ECO:0007669"/>
    <property type="project" value="UniProtKB-SubCell"/>
</dbReference>
<dbReference type="SMART" id="SM00304">
    <property type="entry name" value="HAMP"/>
    <property type="match status" value="1"/>
</dbReference>
<dbReference type="InterPro" id="IPR003594">
    <property type="entry name" value="HATPase_dom"/>
</dbReference>
<dbReference type="Gene3D" id="3.30.565.10">
    <property type="entry name" value="Histidine kinase-like ATPase, C-terminal domain"/>
    <property type="match status" value="1"/>
</dbReference>
<comment type="catalytic activity">
    <reaction evidence="1">
        <text>ATP + protein L-histidine = ADP + protein N-phospho-L-histidine.</text>
        <dbReference type="EC" id="2.7.13.3"/>
    </reaction>
</comment>
<keyword evidence="5" id="KW-0597">Phosphoprotein</keyword>
<keyword evidence="9 17" id="KW-0418">Kinase</keyword>
<evidence type="ECO:0000256" key="5">
    <source>
        <dbReference type="ARBA" id="ARBA00022553"/>
    </source>
</evidence>
<dbReference type="FunFam" id="3.30.565.10:FF:000006">
    <property type="entry name" value="Sensor histidine kinase WalK"/>
    <property type="match status" value="1"/>
</dbReference>
<dbReference type="GO" id="GO:0000155">
    <property type="term" value="F:phosphorelay sensor kinase activity"/>
    <property type="evidence" value="ECO:0007669"/>
    <property type="project" value="InterPro"/>
</dbReference>
<dbReference type="SMART" id="SM00387">
    <property type="entry name" value="HATPase_c"/>
    <property type="match status" value="1"/>
</dbReference>
<dbReference type="InterPro" id="IPR003661">
    <property type="entry name" value="HisK_dim/P_dom"/>
</dbReference>
<feature type="domain" description="Histidine kinase" evidence="15">
    <location>
        <begin position="276"/>
        <end position="505"/>
    </location>
</feature>
<sequence length="505" mass="56482">MMMGWINSFYSKLVLGLLASFLLIGLLLMFLVQQLTIRYQNEVEQKLHLELAAHVVGDDSLLKDGEIDQKALKHAFHSMMILGPSFEFYVLTPEGTVTTYSAEDDKIKRMTVDLEPIKQFLSGNEALPILGDDPRSVFRQKIFSVAEIKQQDQLKGYLYIIIGGEIYDSTVDLLKNSHIINLSFWGLSAALLFSLIVVLLLFAMLTRPLRQLTTDMKKFRSEGFDKGVLPASHWDENSSDEIQRLGSTFNAMASTLKQQYEKVRTTDELRRELISYVSHDLRTPLAALQGYLETWQLKQSTLSSAESSEMIQVAANNAQQVSRLVEQLFELAHLDAENTQLTMEPVSIAELAQDVLQKLQLDAERRGIRLDVNPKDPSLMAMADIEKLERVFTNLVDNAIRHCHQGDSVSINISRLEQQLQVTVSDTGAGIAPEDLPHIFDAHYRGRNTLAQQEVSAGNSKSERTNSGLGLAITRRIVELHGSKISVESKAGQGTSFSFLLNGVA</sequence>
<dbReference type="EC" id="2.7.13.3" evidence="3"/>
<dbReference type="FunFam" id="1.10.287.130:FF:000001">
    <property type="entry name" value="Two-component sensor histidine kinase"/>
    <property type="match status" value="1"/>
</dbReference>
<keyword evidence="11 14" id="KW-1133">Transmembrane helix</keyword>
<evidence type="ECO:0000313" key="17">
    <source>
        <dbReference type="EMBL" id="UZW75184.1"/>
    </source>
</evidence>
<reference evidence="17" key="1">
    <citation type="submission" date="2022-07" db="EMBL/GenBank/DDBJ databases">
        <title>Alkalimarinus sp. nov., isolated from gut of a Alitta virens.</title>
        <authorList>
            <person name="Yang A.I."/>
            <person name="Shin N.-R."/>
        </authorList>
    </citation>
    <scope>NUCLEOTIDE SEQUENCE</scope>
    <source>
        <strain evidence="17">FA028</strain>
    </source>
</reference>
<evidence type="ECO:0000259" key="16">
    <source>
        <dbReference type="PROSITE" id="PS50885"/>
    </source>
</evidence>
<dbReference type="InterPro" id="IPR005467">
    <property type="entry name" value="His_kinase_dom"/>
</dbReference>
<dbReference type="PROSITE" id="PS50109">
    <property type="entry name" value="HIS_KIN"/>
    <property type="match status" value="1"/>
</dbReference>